<proteinExistence type="predicted"/>
<dbReference type="STRING" id="1109443.G4U1N2"/>
<keyword evidence="4" id="KW-1185">Reference proteome</keyword>
<evidence type="ECO:0000256" key="1">
    <source>
        <dbReference type="SAM" id="MobiDB-lite"/>
    </source>
</evidence>
<dbReference type="AlphaFoldDB" id="G4U1N2"/>
<reference evidence="3 4" key="1">
    <citation type="journal article" date="2011" name="PLoS Pathog.">
        <title>Endophytic Life Strategies Decoded by Genome and Transcriptome Analyses of the Mutualistic Root Symbiont Piriformospora indica.</title>
        <authorList>
            <person name="Zuccaro A."/>
            <person name="Lahrmann U."/>
            <person name="Guldener U."/>
            <person name="Langen G."/>
            <person name="Pfiffi S."/>
            <person name="Biedenkopf D."/>
            <person name="Wong P."/>
            <person name="Samans B."/>
            <person name="Grimm C."/>
            <person name="Basiewicz M."/>
            <person name="Murat C."/>
            <person name="Martin F."/>
            <person name="Kogel K.H."/>
        </authorList>
    </citation>
    <scope>NUCLEOTIDE SEQUENCE [LARGE SCALE GENOMIC DNA]</scope>
    <source>
        <strain evidence="3 4">DSM 11827</strain>
    </source>
</reference>
<dbReference type="InterPro" id="IPR048941">
    <property type="entry name" value="ATG1-like_MIT2"/>
</dbReference>
<dbReference type="OrthoDB" id="346907at2759"/>
<dbReference type="EMBL" id="CAFZ01001638">
    <property type="protein sequence ID" value="CCA77475.1"/>
    <property type="molecule type" value="Genomic_DNA"/>
</dbReference>
<comment type="caution">
    <text evidence="3">The sequence shown here is derived from an EMBL/GenBank/DDBJ whole genome shotgun (WGS) entry which is preliminary data.</text>
</comment>
<evidence type="ECO:0000313" key="4">
    <source>
        <dbReference type="Proteomes" id="UP000007148"/>
    </source>
</evidence>
<name>G4U1N2_SERID</name>
<dbReference type="Proteomes" id="UP000007148">
    <property type="component" value="Unassembled WGS sequence"/>
</dbReference>
<sequence length="160" mass="18008">MDVEVDGEPPELSSGFADAVEWFGNRYERCSQRAQTVKGWLPEGATHEPSAYMDQVLFERALALSRNAARKEILDQNPWDCEVMYQDSLWLLYTVRDDLEAPSNGYMEEDRSTIDTCTQLFHLWGVGLSSCRDYPYQAASPPLQGARRDAGSSSSQGRTS</sequence>
<evidence type="ECO:0000313" key="3">
    <source>
        <dbReference type="EMBL" id="CCA77475.1"/>
    </source>
</evidence>
<feature type="region of interest" description="Disordered" evidence="1">
    <location>
        <begin position="139"/>
        <end position="160"/>
    </location>
</feature>
<dbReference type="InParanoid" id="G4U1N2"/>
<feature type="compositionally biased region" description="Polar residues" evidence="1">
    <location>
        <begin position="151"/>
        <end position="160"/>
    </location>
</feature>
<gene>
    <name evidence="3" type="ORF">PIIN_11452</name>
</gene>
<protein>
    <recommendedName>
        <fullName evidence="2">ATG1-like MIT domain-containing protein</fullName>
    </recommendedName>
</protein>
<feature type="domain" description="ATG1-like MIT" evidence="2">
    <location>
        <begin position="49"/>
        <end position="119"/>
    </location>
</feature>
<accession>G4U1N2</accession>
<organism evidence="3 4">
    <name type="scientific">Serendipita indica (strain DSM 11827)</name>
    <name type="common">Root endophyte fungus</name>
    <name type="synonym">Piriformospora indica</name>
    <dbReference type="NCBI Taxonomy" id="1109443"/>
    <lineage>
        <taxon>Eukaryota</taxon>
        <taxon>Fungi</taxon>
        <taxon>Dikarya</taxon>
        <taxon>Basidiomycota</taxon>
        <taxon>Agaricomycotina</taxon>
        <taxon>Agaricomycetes</taxon>
        <taxon>Sebacinales</taxon>
        <taxon>Serendipitaceae</taxon>
        <taxon>Serendipita</taxon>
    </lineage>
</organism>
<dbReference type="HOGENOM" id="CLU_1652854_0_0_1"/>
<dbReference type="Pfam" id="PF21127">
    <property type="entry name" value="ATG1-like_MIT2"/>
    <property type="match status" value="1"/>
</dbReference>
<evidence type="ECO:0000259" key="2">
    <source>
        <dbReference type="Pfam" id="PF21127"/>
    </source>
</evidence>